<dbReference type="Pfam" id="PF05229">
    <property type="entry name" value="SCPU"/>
    <property type="match status" value="1"/>
</dbReference>
<sequence>MQRDQFINCTVFMALLISSNAYSADQLQVKLDTQIELLPACMINDQHYDDGTSGLKFGVLNFGEATATHNGVIDTALSGGVNSAIKIQCNGSSTINIKFGSGKNDAQVPNEVKANYYRAMSNGTNYVGYNLLYGTNKQVLKPEHVISLSNNGQAHHLELYGQAILKGQTITLGTYSDIIPITIEF</sequence>
<dbReference type="InterPro" id="IPR007893">
    <property type="entry name" value="Spore_coat_U/FanG"/>
</dbReference>
<dbReference type="EMBL" id="SLVJ01000019">
    <property type="protein sequence ID" value="TCM63799.1"/>
    <property type="molecule type" value="Genomic_DNA"/>
</dbReference>
<dbReference type="InterPro" id="IPR053167">
    <property type="entry name" value="Spore_coat_component"/>
</dbReference>
<accession>A0A4R1XKG3</accession>
<evidence type="ECO:0000259" key="2">
    <source>
        <dbReference type="Pfam" id="PF05229"/>
    </source>
</evidence>
<dbReference type="OrthoDB" id="6693832at2"/>
<feature type="signal peptide" evidence="1">
    <location>
        <begin position="1"/>
        <end position="23"/>
    </location>
</feature>
<dbReference type="Proteomes" id="UP000294963">
    <property type="component" value="Unassembled WGS sequence"/>
</dbReference>
<keyword evidence="3" id="KW-0946">Virion</keyword>
<keyword evidence="4" id="KW-1185">Reference proteome</keyword>
<proteinExistence type="predicted"/>
<feature type="domain" description="Spore coat protein U/FanG" evidence="2">
    <location>
        <begin position="31"/>
        <end position="182"/>
    </location>
</feature>
<feature type="chain" id="PRO_5020489021" evidence="1">
    <location>
        <begin position="24"/>
        <end position="185"/>
    </location>
</feature>
<gene>
    <name evidence="3" type="ORF">EC844_11913</name>
</gene>
<evidence type="ECO:0000256" key="1">
    <source>
        <dbReference type="SAM" id="SignalP"/>
    </source>
</evidence>
<evidence type="ECO:0000313" key="3">
    <source>
        <dbReference type="EMBL" id="TCM63799.1"/>
    </source>
</evidence>
<comment type="caution">
    <text evidence="3">The sequence shown here is derived from an EMBL/GenBank/DDBJ whole genome shotgun (WGS) entry which is preliminary data.</text>
</comment>
<organism evidence="3 4">
    <name type="scientific">Acinetobacter calcoaceticus</name>
    <dbReference type="NCBI Taxonomy" id="471"/>
    <lineage>
        <taxon>Bacteria</taxon>
        <taxon>Pseudomonadati</taxon>
        <taxon>Pseudomonadota</taxon>
        <taxon>Gammaproteobacteria</taxon>
        <taxon>Moraxellales</taxon>
        <taxon>Moraxellaceae</taxon>
        <taxon>Acinetobacter</taxon>
        <taxon>Acinetobacter calcoaceticus/baumannii complex</taxon>
    </lineage>
</organism>
<dbReference type="AlphaFoldDB" id="A0A4R1XKG3"/>
<evidence type="ECO:0000313" key="4">
    <source>
        <dbReference type="Proteomes" id="UP000294963"/>
    </source>
</evidence>
<dbReference type="PANTHER" id="PTHR37089:SF3">
    <property type="entry name" value="EXPORTED PROTEIN"/>
    <property type="match status" value="1"/>
</dbReference>
<protein>
    <submittedName>
        <fullName evidence="3">Spore coat protein U-like protein</fullName>
    </submittedName>
</protein>
<keyword evidence="3" id="KW-0167">Capsid protein</keyword>
<name>A0A4R1XKG3_ACICA</name>
<reference evidence="3 4" key="1">
    <citation type="submission" date="2019-03" db="EMBL/GenBank/DDBJ databases">
        <title>Genomic analyses of the natural microbiome of Caenorhabditis elegans.</title>
        <authorList>
            <person name="Samuel B."/>
        </authorList>
    </citation>
    <scope>NUCLEOTIDE SEQUENCE [LARGE SCALE GENOMIC DNA]</scope>
    <source>
        <strain evidence="3 4">JUb89</strain>
    </source>
</reference>
<dbReference type="PANTHER" id="PTHR37089">
    <property type="entry name" value="PROTEIN U-RELATED"/>
    <property type="match status" value="1"/>
</dbReference>
<keyword evidence="1" id="KW-0732">Signal</keyword>